<dbReference type="NCBIfam" id="NF033559">
    <property type="entry name" value="transpos_IS1634"/>
    <property type="match status" value="1"/>
</dbReference>
<dbReference type="InterPro" id="IPR002559">
    <property type="entry name" value="Transposase_11"/>
</dbReference>
<name>A0A0F9ISF1_9ZZZZ</name>
<protein>
    <recommendedName>
        <fullName evidence="1">Transposase IS4-like domain-containing protein</fullName>
    </recommendedName>
</protein>
<dbReference type="GO" id="GO:0003677">
    <property type="term" value="F:DNA binding"/>
    <property type="evidence" value="ECO:0007669"/>
    <property type="project" value="InterPro"/>
</dbReference>
<dbReference type="EMBL" id="LAZR01020110">
    <property type="protein sequence ID" value="KKL90082.1"/>
    <property type="molecule type" value="Genomic_DNA"/>
</dbReference>
<dbReference type="Pfam" id="PF01609">
    <property type="entry name" value="DDE_Tnp_1"/>
    <property type="match status" value="1"/>
</dbReference>
<comment type="caution">
    <text evidence="2">The sequence shown here is derived from an EMBL/GenBank/DDBJ whole genome shotgun (WGS) entry which is preliminary data.</text>
</comment>
<sequence>MPEKPTRNNLTAGITLLLGSIGRICMPTSKRGWWDWAKTTSCEYLLRCSLSKIDSQHFWDLMDSLPVDAIAKIEFELLENVFKVYDLESDTLFFDTTNFYTYIDSTNLRCTVAQRGKNKQKRYDLRQVGLAMVVTRKDMIPVFHHTYDGNMNDTKVFKIVIGKIKSRTKELGMDSERHTIVFDRGNNSKKNLAIVKEQQLHYVGALTPYHHKKLIDNATDNFRELNVDGKDIQVYRDKRMIWHEERTVIVFISERLKSGQIRGIYQSLEKAERQLRELQGALCKPKARKRDGRQLEDKVTNTVKGQFVKNVIDWSIQEVSKGKFRLDFTINQEKLGEIEEKLGIRILMTDRHDWSTVDIIKAYYGQSMIEHTFKNLKNPYHLALRPQYHWTDQKIKVHFFICVLGYLLAAIVWREARTKAQFKGSLDTLLDILNNIRLATILEEAKTRGKIKATYKLEEMHVEEESIINALEIKDIHNNRLKFRGVSVYN</sequence>
<dbReference type="AlphaFoldDB" id="A0A0F9ISF1"/>
<organism evidence="2">
    <name type="scientific">marine sediment metagenome</name>
    <dbReference type="NCBI Taxonomy" id="412755"/>
    <lineage>
        <taxon>unclassified sequences</taxon>
        <taxon>metagenomes</taxon>
        <taxon>ecological metagenomes</taxon>
    </lineage>
</organism>
<evidence type="ECO:0000313" key="2">
    <source>
        <dbReference type="EMBL" id="KKL90082.1"/>
    </source>
</evidence>
<dbReference type="PANTHER" id="PTHR34614:SF2">
    <property type="entry name" value="TRANSPOSASE IS4-LIKE DOMAIN-CONTAINING PROTEIN"/>
    <property type="match status" value="1"/>
</dbReference>
<accession>A0A0F9ISF1</accession>
<dbReference type="PANTHER" id="PTHR34614">
    <property type="match status" value="1"/>
</dbReference>
<feature type="domain" description="Transposase IS4-like" evidence="1">
    <location>
        <begin position="103"/>
        <end position="383"/>
    </location>
</feature>
<dbReference type="GO" id="GO:0006313">
    <property type="term" value="P:DNA transposition"/>
    <property type="evidence" value="ECO:0007669"/>
    <property type="project" value="InterPro"/>
</dbReference>
<gene>
    <name evidence="2" type="ORF">LCGC14_1908250</name>
</gene>
<dbReference type="InterPro" id="IPR047654">
    <property type="entry name" value="IS1634_transpos"/>
</dbReference>
<evidence type="ECO:0000259" key="1">
    <source>
        <dbReference type="Pfam" id="PF01609"/>
    </source>
</evidence>
<reference evidence="2" key="1">
    <citation type="journal article" date="2015" name="Nature">
        <title>Complex archaea that bridge the gap between prokaryotes and eukaryotes.</title>
        <authorList>
            <person name="Spang A."/>
            <person name="Saw J.H."/>
            <person name="Jorgensen S.L."/>
            <person name="Zaremba-Niedzwiedzka K."/>
            <person name="Martijn J."/>
            <person name="Lind A.E."/>
            <person name="van Eijk R."/>
            <person name="Schleper C."/>
            <person name="Guy L."/>
            <person name="Ettema T.J."/>
        </authorList>
    </citation>
    <scope>NUCLEOTIDE SEQUENCE</scope>
</reference>
<proteinExistence type="predicted"/>
<dbReference type="GO" id="GO:0004803">
    <property type="term" value="F:transposase activity"/>
    <property type="evidence" value="ECO:0007669"/>
    <property type="project" value="InterPro"/>
</dbReference>